<dbReference type="EMBL" id="GL883095">
    <property type="protein sequence ID" value="EGG10189.1"/>
    <property type="molecule type" value="Genomic_DNA"/>
</dbReference>
<dbReference type="OrthoDB" id="10468389at2759"/>
<keyword evidence="3" id="KW-1185">Reference proteome</keyword>
<dbReference type="Proteomes" id="UP000001072">
    <property type="component" value="Unassembled WGS sequence"/>
</dbReference>
<dbReference type="RefSeq" id="XP_007406490.1">
    <property type="nucleotide sequence ID" value="XM_007406428.1"/>
</dbReference>
<protein>
    <submittedName>
        <fullName evidence="2">Uncharacterized protein</fullName>
    </submittedName>
</protein>
<dbReference type="GeneID" id="18922027"/>
<feature type="compositionally biased region" description="Low complexity" evidence="1">
    <location>
        <begin position="95"/>
        <end position="106"/>
    </location>
</feature>
<dbReference type="HOGENOM" id="CLU_1806596_0_0_1"/>
<organism evidence="3">
    <name type="scientific">Melampsora larici-populina (strain 98AG31 / pathotype 3-4-7)</name>
    <name type="common">Poplar leaf rust fungus</name>
    <dbReference type="NCBI Taxonomy" id="747676"/>
    <lineage>
        <taxon>Eukaryota</taxon>
        <taxon>Fungi</taxon>
        <taxon>Dikarya</taxon>
        <taxon>Basidiomycota</taxon>
        <taxon>Pucciniomycotina</taxon>
        <taxon>Pucciniomycetes</taxon>
        <taxon>Pucciniales</taxon>
        <taxon>Melampsoraceae</taxon>
        <taxon>Melampsora</taxon>
    </lineage>
</organism>
<dbReference type="KEGG" id="mlr:MELLADRAFT_103637"/>
<dbReference type="InParanoid" id="F4RBZ4"/>
<evidence type="ECO:0000313" key="2">
    <source>
        <dbReference type="EMBL" id="EGG10189.1"/>
    </source>
</evidence>
<gene>
    <name evidence="2" type="ORF">MELLADRAFT_103637</name>
</gene>
<proteinExistence type="predicted"/>
<sequence length="162" mass="17448">MGQKGRVIKGPLGPKPKRQRAPGAPKGSSQADAELTAVEFQSALANAEELNRALAKVQNQQDNQNYPYADQQGHLHSPPSNADMNGPKPNIGYKSSSSVSSQSVMVDAPTPQSTGLPMSFGEYIRGAYYKSKQLKEHIRWKKVLGPMFATYMSQSDAIGGLG</sequence>
<reference evidence="3" key="1">
    <citation type="journal article" date="2011" name="Proc. Natl. Acad. Sci. U.S.A.">
        <title>Obligate biotrophy features unraveled by the genomic analysis of rust fungi.</title>
        <authorList>
            <person name="Duplessis S."/>
            <person name="Cuomo C.A."/>
            <person name="Lin Y.-C."/>
            <person name="Aerts A."/>
            <person name="Tisserant E."/>
            <person name="Veneault-Fourrey C."/>
            <person name="Joly D.L."/>
            <person name="Hacquard S."/>
            <person name="Amselem J."/>
            <person name="Cantarel B.L."/>
            <person name="Chiu R."/>
            <person name="Coutinho P.M."/>
            <person name="Feau N."/>
            <person name="Field M."/>
            <person name="Frey P."/>
            <person name="Gelhaye E."/>
            <person name="Goldberg J."/>
            <person name="Grabherr M.G."/>
            <person name="Kodira C.D."/>
            <person name="Kohler A."/>
            <person name="Kuees U."/>
            <person name="Lindquist E.A."/>
            <person name="Lucas S.M."/>
            <person name="Mago R."/>
            <person name="Mauceli E."/>
            <person name="Morin E."/>
            <person name="Murat C."/>
            <person name="Pangilinan J.L."/>
            <person name="Park R."/>
            <person name="Pearson M."/>
            <person name="Quesneville H."/>
            <person name="Rouhier N."/>
            <person name="Sakthikumar S."/>
            <person name="Salamov A.A."/>
            <person name="Schmutz J."/>
            <person name="Selles B."/>
            <person name="Shapiro H."/>
            <person name="Tanguay P."/>
            <person name="Tuskan G.A."/>
            <person name="Henrissat B."/>
            <person name="Van de Peer Y."/>
            <person name="Rouze P."/>
            <person name="Ellis J.G."/>
            <person name="Dodds P.N."/>
            <person name="Schein J.E."/>
            <person name="Zhong S."/>
            <person name="Hamelin R.C."/>
            <person name="Grigoriev I.V."/>
            <person name="Szabo L.J."/>
            <person name="Martin F."/>
        </authorList>
    </citation>
    <scope>NUCLEOTIDE SEQUENCE [LARGE SCALE GENOMIC DNA]</scope>
    <source>
        <strain evidence="3">98AG31 / pathotype 3-4-7</strain>
    </source>
</reference>
<feature type="region of interest" description="Disordered" evidence="1">
    <location>
        <begin position="54"/>
        <end position="112"/>
    </location>
</feature>
<name>F4RBZ4_MELLP</name>
<dbReference type="VEuPathDB" id="FungiDB:MELLADRAFT_103637"/>
<evidence type="ECO:0000313" key="3">
    <source>
        <dbReference type="Proteomes" id="UP000001072"/>
    </source>
</evidence>
<feature type="compositionally biased region" description="Polar residues" evidence="1">
    <location>
        <begin position="57"/>
        <end position="66"/>
    </location>
</feature>
<dbReference type="AlphaFoldDB" id="F4RBZ4"/>
<feature type="region of interest" description="Disordered" evidence="1">
    <location>
        <begin position="1"/>
        <end position="35"/>
    </location>
</feature>
<evidence type="ECO:0000256" key="1">
    <source>
        <dbReference type="SAM" id="MobiDB-lite"/>
    </source>
</evidence>
<accession>F4RBZ4</accession>